<evidence type="ECO:0000256" key="5">
    <source>
        <dbReference type="ARBA" id="ARBA00023136"/>
    </source>
</evidence>
<evidence type="ECO:0000313" key="8">
    <source>
        <dbReference type="Proteomes" id="UP000823913"/>
    </source>
</evidence>
<feature type="transmembrane region" description="Helical" evidence="6">
    <location>
        <begin position="187"/>
        <end position="210"/>
    </location>
</feature>
<keyword evidence="2" id="KW-1003">Cell membrane</keyword>
<dbReference type="AlphaFoldDB" id="A0A9D1J9D3"/>
<dbReference type="Proteomes" id="UP000823913">
    <property type="component" value="Unassembled WGS sequence"/>
</dbReference>
<reference evidence="7" key="1">
    <citation type="submission" date="2020-10" db="EMBL/GenBank/DDBJ databases">
        <authorList>
            <person name="Gilroy R."/>
        </authorList>
    </citation>
    <scope>NUCLEOTIDE SEQUENCE</scope>
    <source>
        <strain evidence="7">ChiW16-3235</strain>
    </source>
</reference>
<dbReference type="PANTHER" id="PTHR30213:SF0">
    <property type="entry name" value="UPF0761 MEMBRANE PROTEIN YIHY"/>
    <property type="match status" value="1"/>
</dbReference>
<proteinExistence type="predicted"/>
<evidence type="ECO:0000313" key="7">
    <source>
        <dbReference type="EMBL" id="HIR67355.1"/>
    </source>
</evidence>
<organism evidence="7 8">
    <name type="scientific">Candidatus Coproplasma avicola</name>
    <dbReference type="NCBI Taxonomy" id="2840744"/>
    <lineage>
        <taxon>Bacteria</taxon>
        <taxon>Bacillati</taxon>
        <taxon>Bacillota</taxon>
        <taxon>Clostridia</taxon>
        <taxon>Eubacteriales</taxon>
        <taxon>Candidatus Coproplasma</taxon>
    </lineage>
</organism>
<accession>A0A9D1J9D3</accession>
<protein>
    <submittedName>
        <fullName evidence="7">YihY/virulence factor BrkB family protein</fullName>
    </submittedName>
</protein>
<dbReference type="PANTHER" id="PTHR30213">
    <property type="entry name" value="INNER MEMBRANE PROTEIN YHJD"/>
    <property type="match status" value="1"/>
</dbReference>
<keyword evidence="5 6" id="KW-0472">Membrane</keyword>
<feature type="transmembrane region" description="Helical" evidence="6">
    <location>
        <begin position="73"/>
        <end position="94"/>
    </location>
</feature>
<evidence type="ECO:0000256" key="1">
    <source>
        <dbReference type="ARBA" id="ARBA00004651"/>
    </source>
</evidence>
<evidence type="ECO:0000256" key="4">
    <source>
        <dbReference type="ARBA" id="ARBA00022989"/>
    </source>
</evidence>
<feature type="transmembrane region" description="Helical" evidence="6">
    <location>
        <begin position="20"/>
        <end position="42"/>
    </location>
</feature>
<evidence type="ECO:0000256" key="6">
    <source>
        <dbReference type="SAM" id="Phobius"/>
    </source>
</evidence>
<evidence type="ECO:0000256" key="2">
    <source>
        <dbReference type="ARBA" id="ARBA00022475"/>
    </source>
</evidence>
<reference evidence="7" key="2">
    <citation type="journal article" date="2021" name="PeerJ">
        <title>Extensive microbial diversity within the chicken gut microbiome revealed by metagenomics and culture.</title>
        <authorList>
            <person name="Gilroy R."/>
            <person name="Ravi A."/>
            <person name="Getino M."/>
            <person name="Pursley I."/>
            <person name="Horton D.L."/>
            <person name="Alikhan N.F."/>
            <person name="Baker D."/>
            <person name="Gharbi K."/>
            <person name="Hall N."/>
            <person name="Watson M."/>
            <person name="Adriaenssens E.M."/>
            <person name="Foster-Nyarko E."/>
            <person name="Jarju S."/>
            <person name="Secka A."/>
            <person name="Antonio M."/>
            <person name="Oren A."/>
            <person name="Chaudhuri R.R."/>
            <person name="La Ragione R."/>
            <person name="Hildebrand F."/>
            <person name="Pallen M.J."/>
        </authorList>
    </citation>
    <scope>NUCLEOTIDE SEQUENCE</scope>
    <source>
        <strain evidence="7">ChiW16-3235</strain>
    </source>
</reference>
<dbReference type="EMBL" id="DVHK01000101">
    <property type="protein sequence ID" value="HIR67355.1"/>
    <property type="molecule type" value="Genomic_DNA"/>
</dbReference>
<keyword evidence="3 6" id="KW-0812">Transmembrane</keyword>
<dbReference type="PIRSF" id="PIRSF035875">
    <property type="entry name" value="RNase_BN"/>
    <property type="match status" value="1"/>
</dbReference>
<comment type="subcellular location">
    <subcellularLocation>
        <location evidence="1">Cell membrane</location>
        <topology evidence="1">Multi-pass membrane protein</topology>
    </subcellularLocation>
</comment>
<gene>
    <name evidence="7" type="ORF">IAB94_04855</name>
</gene>
<sequence>MAKLIALYKHLSDKRYSTIAGTLVYFLLMSIAPTLLWLALIVGKIDLRGIISHTLFEAIEPFITYLNDAAQNAAAGAGVVLAATSLYSSTNFFYHLRRSGEIIYDSDRKKSGFRLRILAAGIVLIVIACAAVFAAFFLVGSNMLFYFVPQFITECITLIVITVAGFFIALLLNIFACPHKLGFSGAVSGSLLTTALWLLFAGGFTVYLRFSDPSQLYGAVAAVIIFLLWCYVMISSLVVGIIYNAMYVTRPQAKPLYADGGFVL</sequence>
<dbReference type="InterPro" id="IPR017039">
    <property type="entry name" value="Virul_fac_BrkB"/>
</dbReference>
<comment type="caution">
    <text evidence="7">The sequence shown here is derived from an EMBL/GenBank/DDBJ whole genome shotgun (WGS) entry which is preliminary data.</text>
</comment>
<feature type="transmembrane region" description="Helical" evidence="6">
    <location>
        <begin position="151"/>
        <end position="175"/>
    </location>
</feature>
<dbReference type="GO" id="GO:0005886">
    <property type="term" value="C:plasma membrane"/>
    <property type="evidence" value="ECO:0007669"/>
    <property type="project" value="UniProtKB-SubCell"/>
</dbReference>
<name>A0A9D1J9D3_9FIRM</name>
<evidence type="ECO:0000256" key="3">
    <source>
        <dbReference type="ARBA" id="ARBA00022692"/>
    </source>
</evidence>
<feature type="transmembrane region" description="Helical" evidence="6">
    <location>
        <begin position="115"/>
        <end position="139"/>
    </location>
</feature>
<keyword evidence="4 6" id="KW-1133">Transmembrane helix</keyword>
<dbReference type="Pfam" id="PF03631">
    <property type="entry name" value="Virul_fac_BrkB"/>
    <property type="match status" value="1"/>
</dbReference>
<feature type="transmembrane region" description="Helical" evidence="6">
    <location>
        <begin position="216"/>
        <end position="243"/>
    </location>
</feature>